<dbReference type="Ensembl" id="ENSABRT00000020039.1">
    <property type="protein sequence ID" value="ENSABRP00000014037.1"/>
    <property type="gene ID" value="ENSABRG00000012426.1"/>
</dbReference>
<keyword evidence="7" id="KW-1185">Reference proteome</keyword>
<dbReference type="InterPro" id="IPR036084">
    <property type="entry name" value="Ser_inhib-like_sf"/>
</dbReference>
<reference evidence="6" key="2">
    <citation type="submission" date="2025-09" db="UniProtKB">
        <authorList>
            <consortium name="Ensembl"/>
        </authorList>
    </citation>
    <scope>IDENTIFICATION</scope>
</reference>
<dbReference type="Proteomes" id="UP000694426">
    <property type="component" value="Unplaced"/>
</dbReference>
<dbReference type="SUPFAM" id="SSF57567">
    <property type="entry name" value="Serine protease inhibitors"/>
    <property type="match status" value="6"/>
</dbReference>
<dbReference type="FunFam" id="2.10.25.10:FF:000055">
    <property type="entry name" value="alpha-tectorin isoform X1"/>
    <property type="match status" value="6"/>
</dbReference>
<evidence type="ECO:0000256" key="2">
    <source>
        <dbReference type="ARBA" id="ARBA00023157"/>
    </source>
</evidence>
<dbReference type="InterPro" id="IPR001007">
    <property type="entry name" value="VWF_dom"/>
</dbReference>
<dbReference type="InterPro" id="IPR002919">
    <property type="entry name" value="TIL_dom"/>
</dbReference>
<feature type="domain" description="VWFD" evidence="5">
    <location>
        <begin position="48"/>
        <end position="228"/>
    </location>
</feature>
<feature type="domain" description="VWFD" evidence="5">
    <location>
        <begin position="824"/>
        <end position="1000"/>
    </location>
</feature>
<evidence type="ECO:0000313" key="7">
    <source>
        <dbReference type="Proteomes" id="UP000694426"/>
    </source>
</evidence>
<dbReference type="PANTHER" id="PTHR11339">
    <property type="entry name" value="EXTRACELLULAR MATRIX GLYCOPROTEIN RELATED"/>
    <property type="match status" value="1"/>
</dbReference>
<name>A0A8B9C452_9AVES</name>
<dbReference type="GO" id="GO:0031012">
    <property type="term" value="C:extracellular matrix"/>
    <property type="evidence" value="ECO:0007669"/>
    <property type="project" value="TreeGrafter"/>
</dbReference>
<dbReference type="InterPro" id="IPR050780">
    <property type="entry name" value="Mucin_vWF_Thrombospondin_sf"/>
</dbReference>
<dbReference type="SMART" id="SM00274">
    <property type="entry name" value="FOLN"/>
    <property type="match status" value="4"/>
</dbReference>
<sequence>MDAAAFPYNLFSFSATYSTLSCADIVCSEQQRCKMVEGVPTCIQETFSTCWATGDPHYLTFDGKTFDFMGTCTYTMTKSCDEDPDPPIFSVEAKNEHRGNPKVSYVGVVIVHVYNITITVVRSEDGFVRVNNHYSRLPISLAQGKLQLQQKGRSVLIKTGFLLKVLYDWDDHLVVKIPSVLANKVCGMCGNSNGNPQDDVLLPNGDAAQNTVDLGQGWKVFDESSHCFDSCIGDCKQCPQDEAKKYKVEGLCGLLSQSPGPFQRCHAAINPKNYLDNCVYDLCVNNGLHTMLCQALKAYADDCREEGIIVDDWRTPAHCPLSCPENSNYRSCGSACPATCNNAAMPADCGASTCVETCECQEGFVLDAGKCIPQAECGCVFEGRLHGLGEEFWGDSTCTKRCICDVATRTAVCRKASCHAQKECRVEQGIQDCYPTSYGNCTAYGTTHYKDFDGGRFIFQGTCVYQFTGLCKKSQDLVDFQVLVQNGHQDDQLLSSIALVKIKVYGKSIVISQKDPNKITVNNQLANLPYHHKRKISVYRGGQDAVVETDFGLTVTYDWQSQITVVVPGTYADALCGLCGNYNGDTSDDMMMKNGQTTLNPDDLGQSWKVADVPGCMELSQEQCPTLMEAMRQQEVAEKGCGLISKVDGPFTACHALVDPFNYVQNCVHDFCLFPDQEAVVCQQISHYAATCQAAGVTIGSWRTDDFCSISCPANSHYELCSQTCSQMCSSIYTSVKCSERCKEDCVCNEGFALSGDECVPMAQCGCLYQDFYYKLGETFHPTKQKKCRCQDNGSVLCEEVPDTDETECKVVNGVTQCQSATLGTCVVTGDRSYVSFDGLAFEIPGTCSYILTETCAGDDNVKSFVVKIEKDARQKRKVSTIQALSVEVYGLTLTMARGKTGTVDSIFYNLPAILSEGRVQVHQHGMGVLLQTDFGLVVHYDLLHHVLVTAPQSYKGHLCGLCGNNNGQQDDDHLLPDGHNAPDVTAFGSAWKTPEVACSDDCSKDDCPVCTEEKEEVFQKPNYCGVLVVPEGPFSSCYNTISPAPYFHACIHDLCLTEGNTNVLCQSIQSYVSTCQDAGITIEAWRKPSFCPLSCPANSSYSLCANLCSNSCVGLVDASKCPKKCTEGCRCDEGYTFDGNACVPKDKCGCFVDGIYYKPHESVVNENCQSRCTCIPGKGLTCESHGCSDDETCEIRDGVLGCINQNPCKALQCRPKETCKFEDGQAKCVPSLVATCWGWGDPHYHTFDGRDFDFQGTCTYTMAESCGNDSKLVPFKVEAKNNIRGGVKSVSYINLANIEVYGQQISIRQKEVGKIRVNGVLTLLPVSLEDGRLELFQSGLNAVLETNFGLRVTYDWNWYLLVELPSSYYKHTCGLCGNFNLKPEDDIPQQSGDLIASIVDWAKGWKVPDDDPFCWDFCEGDCPVCEEEKKELYSGNQYCGLIKKSFQGPFKACHDVVKPTDFFRNCLYDVCMNDGAKSILCKTLEAYASTCKKQGAVVHDWRTPSGCSLPCPENSHYEACGNACPATCTNRDAPASCTQPCVETCACNQGYVLSGGQCVAVADCGCTRDGRYYQPGEEFWDDETCHSQCRCDPGLGMVVCKEASCKAGEQCTVVKGVRRCMAKGRSVCVATGDPHYTTFDGRRYDFMGTCVYQFAALCSEDPTLVPFMVTVENNNRGSRVVSYTKEVILKVYNMTLSLSQADPQKLKVNGILVDLPFTHGNQLRAYISGVHGFIKTDFDVIVTFDWHSYARVILPSTYSRSVCGLCGNADGNPEDDFALPDGSSATDEIQFADSWKVADVPGCSAGCTKDCQVCTEAEKRAYRGDKHCGVLVKKQGPFAACHSTIDPAPYFDDCLFDTCFYKGHQEAVCSAISAYVTACQSQGIRVEQWRTAAFCPVCPPNQHYELCGSACPATCHGQAEVEGCDESAPCTEGCFCDAGFLQSGDRCVPLARCGCLHDGRYYQRGEEFFSCPRCSERCTCKENGEVECKEASCGEGETCTVQDGVRGCYPSTCGRCEVLGATSFRTFDGHMLRFAGSCTYTLAAAEAAGPEVELVPFIVRVQKDHRGPEPLTQQLLITVHGITISMSQGKQWEVDGERHLLPLTLAGGAVTVTQEGAHQVLRAQGGLKLLYDSISYVLLTLPASYRHHTGGLCGNFDGDTANDAASPEQLGDSWGIPVRGCTHGSQLEPCPQSKPELCGLLEDETGPFGGCHKAVAPWEHAASCAQEGCGKAEGAELCRILQAYAAACQAAGGELQEWREAAKCPLSCPPDSHYELCARTCDRTCASLSTGSRCTTNKCFEGCQCDEGFVFNGGECVPMESCGCMHRGRFFEVGATILSADCSETCTCRAAGGMLCQPASCPFGQVCGMRNGIRGCVEQPGRCTLVPATRFASFDGATSATMATGSYVVTSLCNPGHPHWFRLLADVREDEDRPVVVALHFFGSSSFITIKRDKKIWVNGVPASIPAEISNQLTVYEAENTVWLSQNSVRIGLSPAGEVTVTVPKELSKLLCGLCGNYDADAANDLRGPDGGLVANMAAAMKAWRAPDFTHVSVPER</sequence>
<evidence type="ECO:0000259" key="5">
    <source>
        <dbReference type="PROSITE" id="PS51233"/>
    </source>
</evidence>
<keyword evidence="3" id="KW-0325">Glycoprotein</keyword>
<feature type="domain" description="VWFC" evidence="4">
    <location>
        <begin position="1956"/>
        <end position="2018"/>
    </location>
</feature>
<dbReference type="Pfam" id="PF12714">
    <property type="entry name" value="TILa"/>
    <property type="match status" value="4"/>
</dbReference>
<dbReference type="Pfam" id="PF01826">
    <property type="entry name" value="TIL"/>
    <property type="match status" value="6"/>
</dbReference>
<reference evidence="6" key="1">
    <citation type="submission" date="2025-08" db="UniProtKB">
        <authorList>
            <consortium name="Ensembl"/>
        </authorList>
    </citation>
    <scope>IDENTIFICATION</scope>
</reference>
<dbReference type="SMART" id="SM00216">
    <property type="entry name" value="VWD"/>
    <property type="match status" value="7"/>
</dbReference>
<organism evidence="6 7">
    <name type="scientific">Anser brachyrhynchus</name>
    <name type="common">Pink-footed goose</name>
    <dbReference type="NCBI Taxonomy" id="132585"/>
    <lineage>
        <taxon>Eukaryota</taxon>
        <taxon>Metazoa</taxon>
        <taxon>Chordata</taxon>
        <taxon>Craniata</taxon>
        <taxon>Vertebrata</taxon>
        <taxon>Euteleostomi</taxon>
        <taxon>Archelosauria</taxon>
        <taxon>Archosauria</taxon>
        <taxon>Dinosauria</taxon>
        <taxon>Saurischia</taxon>
        <taxon>Theropoda</taxon>
        <taxon>Coelurosauria</taxon>
        <taxon>Aves</taxon>
        <taxon>Neognathae</taxon>
        <taxon>Galloanserae</taxon>
        <taxon>Anseriformes</taxon>
        <taxon>Anatidae</taxon>
        <taxon>Anserinae</taxon>
        <taxon>Anser</taxon>
    </lineage>
</organism>
<evidence type="ECO:0000313" key="6">
    <source>
        <dbReference type="Ensembl" id="ENSABRP00000014037.1"/>
    </source>
</evidence>
<feature type="domain" description="VWFD" evidence="5">
    <location>
        <begin position="1235"/>
        <end position="1416"/>
    </location>
</feature>
<feature type="domain" description="VWFD" evidence="5">
    <location>
        <begin position="2015"/>
        <end position="2183"/>
    </location>
</feature>
<dbReference type="GO" id="GO:0005615">
    <property type="term" value="C:extracellular space"/>
    <property type="evidence" value="ECO:0007669"/>
    <property type="project" value="TreeGrafter"/>
</dbReference>
<dbReference type="InterPro" id="IPR014853">
    <property type="entry name" value="VWF/SSPO/ZAN-like_Cys-rich_dom"/>
</dbReference>
<dbReference type="InterPro" id="IPR001846">
    <property type="entry name" value="VWF_type-D"/>
</dbReference>
<dbReference type="GeneTree" id="ENSGT00950000183155"/>
<dbReference type="PANTHER" id="PTHR11339:SF244">
    <property type="entry name" value="IGGFC-BINDING PROTEIN"/>
    <property type="match status" value="1"/>
</dbReference>
<dbReference type="InterPro" id="IPR003645">
    <property type="entry name" value="Fol_N"/>
</dbReference>
<evidence type="ECO:0000259" key="4">
    <source>
        <dbReference type="PROSITE" id="PS50184"/>
    </source>
</evidence>
<dbReference type="PROSITE" id="PS51233">
    <property type="entry name" value="VWFD"/>
    <property type="match status" value="7"/>
</dbReference>
<feature type="domain" description="VWFD" evidence="5">
    <location>
        <begin position="2382"/>
        <end position="2554"/>
    </location>
</feature>
<dbReference type="PROSITE" id="PS50184">
    <property type="entry name" value="VWFC_2"/>
    <property type="match status" value="1"/>
</dbReference>
<evidence type="ECO:0000256" key="3">
    <source>
        <dbReference type="ARBA" id="ARBA00023180"/>
    </source>
</evidence>
<accession>A0A8B9C452</accession>
<dbReference type="SMART" id="SM00832">
    <property type="entry name" value="C8"/>
    <property type="match status" value="6"/>
</dbReference>
<evidence type="ECO:0000256" key="1">
    <source>
        <dbReference type="ARBA" id="ARBA00022737"/>
    </source>
</evidence>
<keyword evidence="1" id="KW-0677">Repeat</keyword>
<dbReference type="Pfam" id="PF00094">
    <property type="entry name" value="VWD"/>
    <property type="match status" value="7"/>
</dbReference>
<feature type="domain" description="VWFD" evidence="5">
    <location>
        <begin position="439"/>
        <end position="617"/>
    </location>
</feature>
<proteinExistence type="predicted"/>
<dbReference type="Pfam" id="PF08742">
    <property type="entry name" value="C8"/>
    <property type="match status" value="6"/>
</dbReference>
<dbReference type="CDD" id="cd19941">
    <property type="entry name" value="TIL"/>
    <property type="match status" value="6"/>
</dbReference>
<protein>
    <submittedName>
        <fullName evidence="6">Fc gamma binding protein</fullName>
    </submittedName>
</protein>
<dbReference type="SMART" id="SM00215">
    <property type="entry name" value="VWC_out"/>
    <property type="match status" value="4"/>
</dbReference>
<dbReference type="InterPro" id="IPR025615">
    <property type="entry name" value="TILa_dom"/>
</dbReference>
<keyword evidence="2" id="KW-1015">Disulfide bond</keyword>
<dbReference type="Gene3D" id="2.10.25.10">
    <property type="entry name" value="Laminin"/>
    <property type="match status" value="6"/>
</dbReference>
<feature type="domain" description="VWFD" evidence="5">
    <location>
        <begin position="1627"/>
        <end position="1805"/>
    </location>
</feature>